<comment type="caution">
    <text evidence="1">The sequence shown here is derived from an EMBL/GenBank/DDBJ whole genome shotgun (WGS) entry which is preliminary data.</text>
</comment>
<name>A0ACB7XFS4_9ERIC</name>
<gene>
    <name evidence="1" type="ORF">Vadar_006107</name>
</gene>
<proteinExistence type="predicted"/>
<accession>A0ACB7XFS4</accession>
<dbReference type="Proteomes" id="UP000828048">
    <property type="component" value="Chromosome 10"/>
</dbReference>
<evidence type="ECO:0000313" key="2">
    <source>
        <dbReference type="Proteomes" id="UP000828048"/>
    </source>
</evidence>
<reference evidence="1 2" key="1">
    <citation type="journal article" date="2021" name="Hortic Res">
        <title>High-quality reference genome and annotation aids understanding of berry development for evergreen blueberry (Vaccinium darrowii).</title>
        <authorList>
            <person name="Yu J."/>
            <person name="Hulse-Kemp A.M."/>
            <person name="Babiker E."/>
            <person name="Staton M."/>
        </authorList>
    </citation>
    <scope>NUCLEOTIDE SEQUENCE [LARGE SCALE GENOMIC DNA]</scope>
    <source>
        <strain evidence="2">cv. NJ 8807/NJ 8810</strain>
        <tissue evidence="1">Young leaf</tissue>
    </source>
</reference>
<evidence type="ECO:0000313" key="1">
    <source>
        <dbReference type="EMBL" id="KAH7839593.1"/>
    </source>
</evidence>
<sequence>MRGNPYCYYYYAVAIAAVVLSFPVLFVQCQVANDDNTNPVVNPTLVPLLTQVVYGRLSNLTSTILSAPFTKNPSFCIKNP</sequence>
<organism evidence="1 2">
    <name type="scientific">Vaccinium darrowii</name>
    <dbReference type="NCBI Taxonomy" id="229202"/>
    <lineage>
        <taxon>Eukaryota</taxon>
        <taxon>Viridiplantae</taxon>
        <taxon>Streptophyta</taxon>
        <taxon>Embryophyta</taxon>
        <taxon>Tracheophyta</taxon>
        <taxon>Spermatophyta</taxon>
        <taxon>Magnoliopsida</taxon>
        <taxon>eudicotyledons</taxon>
        <taxon>Gunneridae</taxon>
        <taxon>Pentapetalae</taxon>
        <taxon>asterids</taxon>
        <taxon>Ericales</taxon>
        <taxon>Ericaceae</taxon>
        <taxon>Vaccinioideae</taxon>
        <taxon>Vaccinieae</taxon>
        <taxon>Vaccinium</taxon>
    </lineage>
</organism>
<protein>
    <submittedName>
        <fullName evidence="1">Uncharacterized protein</fullName>
    </submittedName>
</protein>
<dbReference type="EMBL" id="CM037160">
    <property type="protein sequence ID" value="KAH7839593.1"/>
    <property type="molecule type" value="Genomic_DNA"/>
</dbReference>
<keyword evidence="2" id="KW-1185">Reference proteome</keyword>